<evidence type="ECO:0008006" key="4">
    <source>
        <dbReference type="Google" id="ProtNLM"/>
    </source>
</evidence>
<evidence type="ECO:0000256" key="1">
    <source>
        <dbReference type="SAM" id="SignalP"/>
    </source>
</evidence>
<dbReference type="EMBL" id="BMOB01000007">
    <property type="protein sequence ID" value="GGI88341.1"/>
    <property type="molecule type" value="Genomic_DNA"/>
</dbReference>
<feature type="signal peptide" evidence="1">
    <location>
        <begin position="1"/>
        <end position="22"/>
    </location>
</feature>
<evidence type="ECO:0000313" key="3">
    <source>
        <dbReference type="Proteomes" id="UP000630149"/>
    </source>
</evidence>
<protein>
    <recommendedName>
        <fullName evidence="4">Secreted protein</fullName>
    </recommendedName>
</protein>
<reference evidence="2" key="2">
    <citation type="submission" date="2020-09" db="EMBL/GenBank/DDBJ databases">
        <authorList>
            <person name="Sun Q."/>
            <person name="Ohkuma M."/>
        </authorList>
    </citation>
    <scope>NUCLEOTIDE SEQUENCE</scope>
    <source>
        <strain evidence="2">JCM 13919</strain>
    </source>
</reference>
<keyword evidence="1" id="KW-0732">Signal</keyword>
<gene>
    <name evidence="2" type="ORF">GCM10007966_16400</name>
</gene>
<reference evidence="2" key="1">
    <citation type="journal article" date="2014" name="Int. J. Syst. Evol. Microbiol.">
        <title>Complete genome sequence of Corynebacterium casei LMG S-19264T (=DSM 44701T), isolated from a smear-ripened cheese.</title>
        <authorList>
            <consortium name="US DOE Joint Genome Institute (JGI-PGF)"/>
            <person name="Walter F."/>
            <person name="Albersmeier A."/>
            <person name="Kalinowski J."/>
            <person name="Ruckert C."/>
        </authorList>
    </citation>
    <scope>NUCLEOTIDE SEQUENCE</scope>
    <source>
        <strain evidence="2">JCM 13919</strain>
    </source>
</reference>
<dbReference type="AlphaFoldDB" id="A0A917NCA0"/>
<feature type="chain" id="PRO_5038116969" description="Secreted protein" evidence="1">
    <location>
        <begin position="23"/>
        <end position="106"/>
    </location>
</feature>
<name>A0A917NCA0_9GAMM</name>
<dbReference type="Proteomes" id="UP000630149">
    <property type="component" value="Unassembled WGS sequence"/>
</dbReference>
<comment type="caution">
    <text evidence="2">The sequence shown here is derived from an EMBL/GenBank/DDBJ whole genome shotgun (WGS) entry which is preliminary data.</text>
</comment>
<accession>A0A917NCA0</accession>
<dbReference type="RefSeq" id="WP_131776386.1">
    <property type="nucleotide sequence ID" value="NZ_BMOB01000007.1"/>
</dbReference>
<organism evidence="2 3">
    <name type="scientific">Legionella impletisoli</name>
    <dbReference type="NCBI Taxonomy" id="343510"/>
    <lineage>
        <taxon>Bacteria</taxon>
        <taxon>Pseudomonadati</taxon>
        <taxon>Pseudomonadota</taxon>
        <taxon>Gammaproteobacteria</taxon>
        <taxon>Legionellales</taxon>
        <taxon>Legionellaceae</taxon>
        <taxon>Legionella</taxon>
    </lineage>
</organism>
<evidence type="ECO:0000313" key="2">
    <source>
        <dbReference type="EMBL" id="GGI88341.1"/>
    </source>
</evidence>
<dbReference type="OrthoDB" id="5650821at2"/>
<sequence length="106" mass="11772">MKALILSLVSCSFFIASFSASADSLITITGEPISIHQEGDVYVPATTVVAEKDYYYFTVDGAKRVCYHEVQPNLADLTVHPFQVRLGGDVVTLQCYDYSPQYFVVH</sequence>
<proteinExistence type="predicted"/>
<keyword evidence="3" id="KW-1185">Reference proteome</keyword>